<protein>
    <submittedName>
        <fullName evidence="5">Acyl carrier protein phosphodiesterase</fullName>
    </submittedName>
</protein>
<dbReference type="PANTHER" id="PTHR38764">
    <property type="entry name" value="ACYL CARRIER PROTEIN PHOSPHODIESTERASE"/>
    <property type="match status" value="1"/>
</dbReference>
<keyword evidence="4" id="KW-0275">Fatty acid biosynthesis</keyword>
<keyword evidence="2" id="KW-0378">Hydrolase</keyword>
<evidence type="ECO:0000256" key="4">
    <source>
        <dbReference type="ARBA" id="ARBA00023160"/>
    </source>
</evidence>
<dbReference type="Proteomes" id="UP001595710">
    <property type="component" value="Unassembled WGS sequence"/>
</dbReference>
<evidence type="ECO:0000256" key="3">
    <source>
        <dbReference type="ARBA" id="ARBA00023098"/>
    </source>
</evidence>
<evidence type="ECO:0000313" key="5">
    <source>
        <dbReference type="EMBL" id="MFC3700160.1"/>
    </source>
</evidence>
<keyword evidence="1" id="KW-0444">Lipid biosynthesis</keyword>
<evidence type="ECO:0000256" key="1">
    <source>
        <dbReference type="ARBA" id="ARBA00022516"/>
    </source>
</evidence>
<gene>
    <name evidence="5" type="ORF">ACFOND_00800</name>
</gene>
<proteinExistence type="predicted"/>
<sequence length="203" mass="23523">MNFLGHCLFSDQSPAALAGSLWPDFGLRPSEEASPIFLTHFDRHQAIDKFTDQCDELESIRQTLRPIFRKTSPLVIDLLIDHYLAKHWQTLHPVPLERFANNCYQHLNQFKELPLSPRFEQTLFWMTEHDWFNAYAHSWGIERALKGMSRRIQFTTPLARQAHQACALVAEYDGCFSDYLASLTQHLNAQDIVPGIKDLKKPD</sequence>
<dbReference type="RefSeq" id="WP_290280880.1">
    <property type="nucleotide sequence ID" value="NZ_JAUFQI010000001.1"/>
</dbReference>
<dbReference type="EMBL" id="JBHRYN010000003">
    <property type="protein sequence ID" value="MFC3700160.1"/>
    <property type="molecule type" value="Genomic_DNA"/>
</dbReference>
<keyword evidence="6" id="KW-1185">Reference proteome</keyword>
<name>A0ABV7WNQ5_9GAMM</name>
<accession>A0ABV7WNQ5</accession>
<dbReference type="PANTHER" id="PTHR38764:SF1">
    <property type="entry name" value="ACYL CARRIER PROTEIN PHOSPHODIESTERASE"/>
    <property type="match status" value="1"/>
</dbReference>
<evidence type="ECO:0000313" key="6">
    <source>
        <dbReference type="Proteomes" id="UP001595710"/>
    </source>
</evidence>
<comment type="caution">
    <text evidence="5">The sequence shown here is derived from an EMBL/GenBank/DDBJ whole genome shotgun (WGS) entry which is preliminary data.</text>
</comment>
<dbReference type="Pfam" id="PF04336">
    <property type="entry name" value="ACP_PD"/>
    <property type="match status" value="1"/>
</dbReference>
<dbReference type="InterPro" id="IPR007431">
    <property type="entry name" value="ACP_PD"/>
</dbReference>
<organism evidence="5 6">
    <name type="scientific">Reinekea marina</name>
    <dbReference type="NCBI Taxonomy" id="1310421"/>
    <lineage>
        <taxon>Bacteria</taxon>
        <taxon>Pseudomonadati</taxon>
        <taxon>Pseudomonadota</taxon>
        <taxon>Gammaproteobacteria</taxon>
        <taxon>Oceanospirillales</taxon>
        <taxon>Saccharospirillaceae</taxon>
        <taxon>Reinekea</taxon>
    </lineage>
</organism>
<keyword evidence="3" id="KW-0443">Lipid metabolism</keyword>
<keyword evidence="4" id="KW-0276">Fatty acid metabolism</keyword>
<evidence type="ECO:0000256" key="2">
    <source>
        <dbReference type="ARBA" id="ARBA00022801"/>
    </source>
</evidence>
<reference evidence="6" key="1">
    <citation type="journal article" date="2019" name="Int. J. Syst. Evol. Microbiol.">
        <title>The Global Catalogue of Microorganisms (GCM) 10K type strain sequencing project: providing services to taxonomists for standard genome sequencing and annotation.</title>
        <authorList>
            <consortium name="The Broad Institute Genomics Platform"/>
            <consortium name="The Broad Institute Genome Sequencing Center for Infectious Disease"/>
            <person name="Wu L."/>
            <person name="Ma J."/>
        </authorList>
    </citation>
    <scope>NUCLEOTIDE SEQUENCE [LARGE SCALE GENOMIC DNA]</scope>
    <source>
        <strain evidence="6">CECT 8288</strain>
    </source>
</reference>